<dbReference type="Pfam" id="PF19827">
    <property type="entry name" value="DUF6308"/>
    <property type="match status" value="1"/>
</dbReference>
<accession>A0ABQ4BYN1</accession>
<dbReference type="Proteomes" id="UP000624325">
    <property type="component" value="Unassembled WGS sequence"/>
</dbReference>
<comment type="caution">
    <text evidence="1">The sequence shown here is derived from an EMBL/GenBank/DDBJ whole genome shotgun (WGS) entry which is preliminary data.</text>
</comment>
<organism evidence="1 2">
    <name type="scientific">Asanoa iriomotensis</name>
    <dbReference type="NCBI Taxonomy" id="234613"/>
    <lineage>
        <taxon>Bacteria</taxon>
        <taxon>Bacillati</taxon>
        <taxon>Actinomycetota</taxon>
        <taxon>Actinomycetes</taxon>
        <taxon>Micromonosporales</taxon>
        <taxon>Micromonosporaceae</taxon>
        <taxon>Asanoa</taxon>
    </lineage>
</organism>
<sequence length="225" mass="25092">MDVNGNVPPIEVAGWKVDDPLSVVTDYCRAHAGTLRRYDFVAGTAATLTPDLVAATTAIDGRIGRPQAAWLLTKSAGAPWDEVDREAVLRDADPMVAAGLYDNAERLYAHFHRDHPRDIDHAKISKCLHLTRPALFPILDRRLLQLYRQPARAAARDLTDRRRDRTWPRRAYWAAIRADLLLAADALDELRTAMRAEGDLAAEAAGKLGDVRLLDILCWSMGSRY</sequence>
<gene>
    <name evidence="1" type="ORF">Air01nite_17270</name>
</gene>
<dbReference type="EMBL" id="BONC01000008">
    <property type="protein sequence ID" value="GIF55632.1"/>
    <property type="molecule type" value="Genomic_DNA"/>
</dbReference>
<proteinExistence type="predicted"/>
<evidence type="ECO:0000313" key="1">
    <source>
        <dbReference type="EMBL" id="GIF55632.1"/>
    </source>
</evidence>
<keyword evidence="2" id="KW-1185">Reference proteome</keyword>
<reference evidence="1 2" key="1">
    <citation type="submission" date="2021-01" db="EMBL/GenBank/DDBJ databases">
        <title>Whole genome shotgun sequence of Asanoa iriomotensis NBRC 100142.</title>
        <authorList>
            <person name="Komaki H."/>
            <person name="Tamura T."/>
        </authorList>
    </citation>
    <scope>NUCLEOTIDE SEQUENCE [LARGE SCALE GENOMIC DNA]</scope>
    <source>
        <strain evidence="1 2">NBRC 100142</strain>
    </source>
</reference>
<evidence type="ECO:0000313" key="2">
    <source>
        <dbReference type="Proteomes" id="UP000624325"/>
    </source>
</evidence>
<dbReference type="InterPro" id="IPR046275">
    <property type="entry name" value="DUF6308"/>
</dbReference>
<dbReference type="RefSeq" id="WP_203701429.1">
    <property type="nucleotide sequence ID" value="NZ_BAAALU010000007.1"/>
</dbReference>
<protein>
    <submittedName>
        <fullName evidence="1">Uncharacterized protein</fullName>
    </submittedName>
</protein>
<name>A0ABQ4BYN1_9ACTN</name>